<comment type="caution">
    <text evidence="1">The sequence shown here is derived from an EMBL/GenBank/DDBJ whole genome shotgun (WGS) entry which is preliminary data.</text>
</comment>
<sequence>MADKNTAPFSAIHPESIQDLVAQSQTYTATLRDQSVWLTNAQW</sequence>
<dbReference type="Proteomes" id="UP000256405">
    <property type="component" value="Unassembled WGS sequence"/>
</dbReference>
<reference evidence="1 2" key="1">
    <citation type="submission" date="2018-08" db="EMBL/GenBank/DDBJ databases">
        <title>Genomic Encyclopedia of Archaeal and Bacterial Type Strains, Phase II (KMG-II): from individual species to whole genera.</title>
        <authorList>
            <person name="Goeker M."/>
        </authorList>
    </citation>
    <scope>NUCLEOTIDE SEQUENCE [LARGE SCALE GENOMIC DNA]</scope>
    <source>
        <strain evidence="1 2">DSM 15986</strain>
    </source>
</reference>
<accession>A0A3E0DLU4</accession>
<keyword evidence="2" id="KW-1185">Reference proteome</keyword>
<dbReference type="AlphaFoldDB" id="A0A3E0DLU4"/>
<evidence type="ECO:0000313" key="1">
    <source>
        <dbReference type="EMBL" id="REG82485.1"/>
    </source>
</evidence>
<dbReference type="EMBL" id="QUNF01000021">
    <property type="protein sequence ID" value="REG82485.1"/>
    <property type="molecule type" value="Genomic_DNA"/>
</dbReference>
<organism evidence="1 2">
    <name type="scientific">Algoriphagus antarcticus</name>
    <dbReference type="NCBI Taxonomy" id="238540"/>
    <lineage>
        <taxon>Bacteria</taxon>
        <taxon>Pseudomonadati</taxon>
        <taxon>Bacteroidota</taxon>
        <taxon>Cytophagia</taxon>
        <taxon>Cytophagales</taxon>
        <taxon>Cyclobacteriaceae</taxon>
        <taxon>Algoriphagus</taxon>
    </lineage>
</organism>
<name>A0A3E0DLU4_9BACT</name>
<protein>
    <submittedName>
        <fullName evidence="1">Uncharacterized protein</fullName>
    </submittedName>
</protein>
<proteinExistence type="predicted"/>
<evidence type="ECO:0000313" key="2">
    <source>
        <dbReference type="Proteomes" id="UP000256405"/>
    </source>
</evidence>
<gene>
    <name evidence="1" type="ORF">C8N25_12116</name>
</gene>